<dbReference type="GO" id="GO:0050308">
    <property type="term" value="F:sugar-phosphatase activity"/>
    <property type="evidence" value="ECO:0007669"/>
    <property type="project" value="TreeGrafter"/>
</dbReference>
<evidence type="ECO:0000313" key="2">
    <source>
        <dbReference type="Proteomes" id="UP000315440"/>
    </source>
</evidence>
<gene>
    <name evidence="1" type="primary">yqaB</name>
    <name evidence="1" type="ORF">Mal64_08680</name>
</gene>
<dbReference type="OrthoDB" id="9797743at2"/>
<dbReference type="NCBIfam" id="TIGR01509">
    <property type="entry name" value="HAD-SF-IA-v3"/>
    <property type="match status" value="1"/>
</dbReference>
<dbReference type="SUPFAM" id="SSF56784">
    <property type="entry name" value="HAD-like"/>
    <property type="match status" value="1"/>
</dbReference>
<dbReference type="Proteomes" id="UP000315440">
    <property type="component" value="Unassembled WGS sequence"/>
</dbReference>
<name>A0A5C5ZTX8_9BACT</name>
<dbReference type="InterPro" id="IPR041492">
    <property type="entry name" value="HAD_2"/>
</dbReference>
<accession>A0A5C5ZTX8</accession>
<dbReference type="InterPro" id="IPR036412">
    <property type="entry name" value="HAD-like_sf"/>
</dbReference>
<proteinExistence type="predicted"/>
<dbReference type="CDD" id="cd07505">
    <property type="entry name" value="HAD_BPGM-like"/>
    <property type="match status" value="1"/>
</dbReference>
<dbReference type="EC" id="3.1.3.-" evidence="1"/>
<dbReference type="InterPro" id="IPR006439">
    <property type="entry name" value="HAD-SF_hydro_IA"/>
</dbReference>
<dbReference type="PANTHER" id="PTHR43481">
    <property type="entry name" value="FRUCTOSE-1-PHOSPHATE PHOSPHATASE"/>
    <property type="match status" value="1"/>
</dbReference>
<protein>
    <submittedName>
        <fullName evidence="1">Fructose-1-phosphate phosphatase YqaB</fullName>
        <ecNumber evidence="1">3.1.3.-</ecNumber>
    </submittedName>
</protein>
<dbReference type="AlphaFoldDB" id="A0A5C5ZTX8"/>
<evidence type="ECO:0000313" key="1">
    <source>
        <dbReference type="EMBL" id="TWT90478.1"/>
    </source>
</evidence>
<dbReference type="InterPro" id="IPR051806">
    <property type="entry name" value="HAD-like_SPP"/>
</dbReference>
<dbReference type="SFLD" id="SFLDS00003">
    <property type="entry name" value="Haloacid_Dehalogenase"/>
    <property type="match status" value="1"/>
</dbReference>
<dbReference type="InterPro" id="IPR023198">
    <property type="entry name" value="PGP-like_dom2"/>
</dbReference>
<keyword evidence="2" id="KW-1185">Reference proteome</keyword>
<dbReference type="PANTHER" id="PTHR43481:SF4">
    <property type="entry name" value="GLYCEROL-1-PHOSPHATE PHOSPHOHYDROLASE 1-RELATED"/>
    <property type="match status" value="1"/>
</dbReference>
<dbReference type="Gene3D" id="3.40.50.1000">
    <property type="entry name" value="HAD superfamily/HAD-like"/>
    <property type="match status" value="1"/>
</dbReference>
<dbReference type="SFLD" id="SFLDG01129">
    <property type="entry name" value="C1.5:_HAD__Beta-PGM__Phosphata"/>
    <property type="match status" value="1"/>
</dbReference>
<dbReference type="Gene3D" id="1.10.150.240">
    <property type="entry name" value="Putative phosphatase, domain 2"/>
    <property type="match status" value="1"/>
</dbReference>
<dbReference type="RefSeq" id="WP_146397393.1">
    <property type="nucleotide sequence ID" value="NZ_SJPQ01000001.1"/>
</dbReference>
<dbReference type="EMBL" id="SJPQ01000001">
    <property type="protein sequence ID" value="TWT90478.1"/>
    <property type="molecule type" value="Genomic_DNA"/>
</dbReference>
<sequence>MLPLPPETEAILFDVDGTLIDSMPLHIVAWNQALEPHGVQTPDGFIDEHAGRPTDVIVGILNQMFGTTIDPAPFTVEKERLFIELLPEAKPIDQVVATAREHEGKIAMGVVSGGVREIVDANLKAIGLEGFFPVIVTASDDVAPKPSPDIFLEAARRLGVAPERCHVFEDADMGLEAAHAAGMTATDVREVLAAARSAG</sequence>
<keyword evidence="1" id="KW-0378">Hydrolase</keyword>
<dbReference type="Pfam" id="PF13419">
    <property type="entry name" value="HAD_2"/>
    <property type="match status" value="1"/>
</dbReference>
<comment type="caution">
    <text evidence="1">The sequence shown here is derived from an EMBL/GenBank/DDBJ whole genome shotgun (WGS) entry which is preliminary data.</text>
</comment>
<reference evidence="1 2" key="1">
    <citation type="submission" date="2019-02" db="EMBL/GenBank/DDBJ databases">
        <title>Deep-cultivation of Planctomycetes and their phenomic and genomic characterization uncovers novel biology.</title>
        <authorList>
            <person name="Wiegand S."/>
            <person name="Jogler M."/>
            <person name="Boedeker C."/>
            <person name="Pinto D."/>
            <person name="Vollmers J."/>
            <person name="Rivas-Marin E."/>
            <person name="Kohn T."/>
            <person name="Peeters S.H."/>
            <person name="Heuer A."/>
            <person name="Rast P."/>
            <person name="Oberbeckmann S."/>
            <person name="Bunk B."/>
            <person name="Jeske O."/>
            <person name="Meyerdierks A."/>
            <person name="Storesund J.E."/>
            <person name="Kallscheuer N."/>
            <person name="Luecker S."/>
            <person name="Lage O.M."/>
            <person name="Pohl T."/>
            <person name="Merkel B.J."/>
            <person name="Hornburger P."/>
            <person name="Mueller R.-W."/>
            <person name="Bruemmer F."/>
            <person name="Labrenz M."/>
            <person name="Spormann A.M."/>
            <person name="Op Den Camp H."/>
            <person name="Overmann J."/>
            <person name="Amann R."/>
            <person name="Jetten M.S.M."/>
            <person name="Mascher T."/>
            <person name="Medema M.H."/>
            <person name="Devos D.P."/>
            <person name="Kaster A.-K."/>
            <person name="Ovreas L."/>
            <person name="Rohde M."/>
            <person name="Galperin M.Y."/>
            <person name="Jogler C."/>
        </authorList>
    </citation>
    <scope>NUCLEOTIDE SEQUENCE [LARGE SCALE GENOMIC DNA]</scope>
    <source>
        <strain evidence="1 2">Mal64</strain>
    </source>
</reference>
<organism evidence="1 2">
    <name type="scientific">Pseudobythopirellula maris</name>
    <dbReference type="NCBI Taxonomy" id="2527991"/>
    <lineage>
        <taxon>Bacteria</taxon>
        <taxon>Pseudomonadati</taxon>
        <taxon>Planctomycetota</taxon>
        <taxon>Planctomycetia</taxon>
        <taxon>Pirellulales</taxon>
        <taxon>Lacipirellulaceae</taxon>
        <taxon>Pseudobythopirellula</taxon>
    </lineage>
</organism>
<dbReference type="InterPro" id="IPR023214">
    <property type="entry name" value="HAD_sf"/>
</dbReference>